<comment type="caution">
    <text evidence="1">The sequence shown here is derived from an EMBL/GenBank/DDBJ whole genome shotgun (WGS) entry which is preliminary data.</text>
</comment>
<accession>A0A1Q6A119</accession>
<organism evidence="1 2">
    <name type="scientific">Mucilaginibacter polytrichastri</name>
    <dbReference type="NCBI Taxonomy" id="1302689"/>
    <lineage>
        <taxon>Bacteria</taxon>
        <taxon>Pseudomonadati</taxon>
        <taxon>Bacteroidota</taxon>
        <taxon>Sphingobacteriia</taxon>
        <taxon>Sphingobacteriales</taxon>
        <taxon>Sphingobacteriaceae</taxon>
        <taxon>Mucilaginibacter</taxon>
    </lineage>
</organism>
<evidence type="ECO:0000313" key="2">
    <source>
        <dbReference type="Proteomes" id="UP000186720"/>
    </source>
</evidence>
<dbReference type="EMBL" id="MPPL01000001">
    <property type="protein sequence ID" value="OKS87672.1"/>
    <property type="molecule type" value="Genomic_DNA"/>
</dbReference>
<dbReference type="Proteomes" id="UP000186720">
    <property type="component" value="Unassembled WGS sequence"/>
</dbReference>
<dbReference type="AlphaFoldDB" id="A0A1Q6A119"/>
<name>A0A1Q6A119_9SPHI</name>
<protein>
    <submittedName>
        <fullName evidence="1">Uncharacterized protein</fullName>
    </submittedName>
</protein>
<reference evidence="1 2" key="1">
    <citation type="submission" date="2016-11" db="EMBL/GenBank/DDBJ databases">
        <title>Whole Genome Sequencing of Mucilaginibacter polytrichastri RG4-7(T) isolated from the moss sample.</title>
        <authorList>
            <person name="Li Y."/>
        </authorList>
    </citation>
    <scope>NUCLEOTIDE SEQUENCE [LARGE SCALE GENOMIC DNA]</scope>
    <source>
        <strain evidence="1 2">RG4-7</strain>
    </source>
</reference>
<evidence type="ECO:0000313" key="1">
    <source>
        <dbReference type="EMBL" id="OKS87672.1"/>
    </source>
</evidence>
<keyword evidence="2" id="KW-1185">Reference proteome</keyword>
<sequence length="56" mass="6426">MRWKEALEILQKGKGLSERSRAKDPGLCCSERLCGMAMCLKKPFADEPFDYFLAKK</sequence>
<gene>
    <name evidence="1" type="ORF">RG47T_3134</name>
</gene>
<proteinExistence type="predicted"/>